<dbReference type="EC" id="3.1.3.27" evidence="1"/>
<dbReference type="Proteomes" id="UP000243180">
    <property type="component" value="Chromosome"/>
</dbReference>
<dbReference type="PIRSF" id="PIRSF006162">
    <property type="entry name" value="PgpA"/>
    <property type="match status" value="1"/>
</dbReference>
<evidence type="ECO:0000259" key="3">
    <source>
        <dbReference type="Pfam" id="PF04608"/>
    </source>
</evidence>
<keyword evidence="5" id="KW-1185">Reference proteome</keyword>
<comment type="subcellular location">
    <subcellularLocation>
        <location evidence="1">Cell inner membrane</location>
        <topology evidence="1">Multi-pass membrane protein</topology>
    </subcellularLocation>
</comment>
<dbReference type="CDD" id="cd06971">
    <property type="entry name" value="PgpA"/>
    <property type="match status" value="1"/>
</dbReference>
<dbReference type="Pfam" id="PF04608">
    <property type="entry name" value="PgpA"/>
    <property type="match status" value="1"/>
</dbReference>
<dbReference type="RefSeq" id="WP_096360837.1">
    <property type="nucleotide sequence ID" value="NZ_AP014879.1"/>
</dbReference>
<evidence type="ECO:0000313" key="5">
    <source>
        <dbReference type="Proteomes" id="UP000243180"/>
    </source>
</evidence>
<evidence type="ECO:0000256" key="1">
    <source>
        <dbReference type="PIRNR" id="PIRNR006162"/>
    </source>
</evidence>
<evidence type="ECO:0000313" key="4">
    <source>
        <dbReference type="EMBL" id="BAV34044.1"/>
    </source>
</evidence>
<keyword evidence="1" id="KW-0442">Lipid degradation</keyword>
<comment type="catalytic activity">
    <reaction evidence="1">
        <text>a 1,2-diacyl-sn-glycero-3-phospho-(1'-sn-glycero-3'-phosphate) + H2O = a 1,2-diacyl-sn-glycero-3-phospho-(1'-sn-glycerol) + phosphate</text>
        <dbReference type="Rhea" id="RHEA:33751"/>
        <dbReference type="ChEBI" id="CHEBI:15377"/>
        <dbReference type="ChEBI" id="CHEBI:43474"/>
        <dbReference type="ChEBI" id="CHEBI:60110"/>
        <dbReference type="ChEBI" id="CHEBI:64716"/>
        <dbReference type="EC" id="3.1.3.27"/>
    </reaction>
</comment>
<dbReference type="InterPro" id="IPR026037">
    <property type="entry name" value="PgpA"/>
</dbReference>
<name>A0A1B4XGW0_9GAMM</name>
<dbReference type="AlphaFoldDB" id="A0A1B4XGW0"/>
<keyword evidence="1" id="KW-0443">Lipid metabolism</keyword>
<accession>A0A1B4XGW0</accession>
<keyword evidence="1 2" id="KW-0812">Transmembrane</keyword>
<comment type="cofactor">
    <cofactor evidence="1">
        <name>Mg(2+)</name>
        <dbReference type="ChEBI" id="CHEBI:18420"/>
    </cofactor>
</comment>
<sequence length="153" mass="16764">MIALRRLAHFLAFGFGAGKAPVAPGTFGTLVGIAAYLLLQPLSALSYAVTVLALFGLGVWLCQVTERDLGVHDHPGIVWDEIVGYLITMYMAPAGWVWIVAGFLLFRLFDIWKPFPIRQLERRIRGGFGNMLDDALAGLYSLAVLQGIVFLAK</sequence>
<dbReference type="UniPathway" id="UPA00084">
    <property type="reaction ID" value="UER00504"/>
</dbReference>
<dbReference type="EMBL" id="AP014879">
    <property type="protein sequence ID" value="BAV34044.1"/>
    <property type="molecule type" value="Genomic_DNA"/>
</dbReference>
<dbReference type="OrthoDB" id="9804091at2"/>
<keyword evidence="1 2" id="KW-0472">Membrane</keyword>
<dbReference type="InParanoid" id="A0A1B4XGW0"/>
<dbReference type="GO" id="GO:0046872">
    <property type="term" value="F:metal ion binding"/>
    <property type="evidence" value="ECO:0007669"/>
    <property type="project" value="UniProtKB-KW"/>
</dbReference>
<dbReference type="SUPFAM" id="SSF101307">
    <property type="entry name" value="YutG-like"/>
    <property type="match status" value="1"/>
</dbReference>
<keyword evidence="1" id="KW-0997">Cell inner membrane</keyword>
<dbReference type="InterPro" id="IPR036681">
    <property type="entry name" value="PgpA-like_sf"/>
</dbReference>
<dbReference type="PANTHER" id="PTHR36305">
    <property type="entry name" value="PHOSPHATIDYLGLYCEROPHOSPHATASE A"/>
    <property type="match status" value="1"/>
</dbReference>
<gene>
    <name evidence="4" type="ORF">SCL_1743</name>
</gene>
<feature type="transmembrane region" description="Helical" evidence="2">
    <location>
        <begin position="82"/>
        <end position="109"/>
    </location>
</feature>
<organism evidence="4 5">
    <name type="scientific">Sulfuricaulis limicola</name>
    <dbReference type="NCBI Taxonomy" id="1620215"/>
    <lineage>
        <taxon>Bacteria</taxon>
        <taxon>Pseudomonadati</taxon>
        <taxon>Pseudomonadota</taxon>
        <taxon>Gammaproteobacteria</taxon>
        <taxon>Acidiferrobacterales</taxon>
        <taxon>Acidiferrobacteraceae</taxon>
        <taxon>Sulfuricaulis</taxon>
    </lineage>
</organism>
<dbReference type="GO" id="GO:0009395">
    <property type="term" value="P:phospholipid catabolic process"/>
    <property type="evidence" value="ECO:0007669"/>
    <property type="project" value="UniProtKB-KW"/>
</dbReference>
<dbReference type="KEGG" id="slim:SCL_1743"/>
<keyword evidence="1" id="KW-0378">Hydrolase</keyword>
<dbReference type="GO" id="GO:0008962">
    <property type="term" value="F:phosphatidylglycerophosphatase activity"/>
    <property type="evidence" value="ECO:0007669"/>
    <property type="project" value="UniProtKB-EC"/>
</dbReference>
<evidence type="ECO:0000256" key="2">
    <source>
        <dbReference type="SAM" id="Phobius"/>
    </source>
</evidence>
<feature type="transmembrane region" description="Helical" evidence="2">
    <location>
        <begin position="44"/>
        <end position="62"/>
    </location>
</feature>
<feature type="domain" description="YutG/PgpA" evidence="3">
    <location>
        <begin position="11"/>
        <end position="148"/>
    </location>
</feature>
<dbReference type="FunCoup" id="A0A1B4XGW0">
    <property type="interactions" value="189"/>
</dbReference>
<comment type="function">
    <text evidence="1">Lipid phosphatase which dephosphorylates phosphatidylglycerophosphate (PGP) to phosphatidylglycerol (PG).</text>
</comment>
<comment type="pathway">
    <text evidence="1">Phospholipid metabolism; phosphatidylglycerol biosynthesis; phosphatidylglycerol from CDP-diacylglycerol: step 2/2.</text>
</comment>
<keyword evidence="1" id="KW-0595">Phospholipid degradation</keyword>
<proteinExistence type="predicted"/>
<dbReference type="InterPro" id="IPR007686">
    <property type="entry name" value="YutG/PgpA"/>
</dbReference>
<keyword evidence="1" id="KW-0460">Magnesium</keyword>
<keyword evidence="1" id="KW-1208">Phospholipid metabolism</keyword>
<keyword evidence="1" id="KW-1003">Cell membrane</keyword>
<feature type="transmembrane region" description="Helical" evidence="2">
    <location>
        <begin position="130"/>
        <end position="152"/>
    </location>
</feature>
<protein>
    <recommendedName>
        <fullName evidence="1">Phosphatidylglycerophosphatase A</fullName>
        <ecNumber evidence="1">3.1.3.27</ecNumber>
    </recommendedName>
    <alternativeName>
        <fullName evidence="1">Phosphatidylglycerolphosphate phosphatase A</fullName>
    </alternativeName>
</protein>
<dbReference type="GO" id="GO:0005886">
    <property type="term" value="C:plasma membrane"/>
    <property type="evidence" value="ECO:0007669"/>
    <property type="project" value="UniProtKB-SubCell"/>
</dbReference>
<dbReference type="GO" id="GO:0006655">
    <property type="term" value="P:phosphatidylglycerol biosynthetic process"/>
    <property type="evidence" value="ECO:0007669"/>
    <property type="project" value="UniProtKB-UniPathway"/>
</dbReference>
<reference evidence="4 5" key="1">
    <citation type="submission" date="2015-05" db="EMBL/GenBank/DDBJ databases">
        <title>Complete genome sequence of a sulfur-oxidizing gammaproteobacterium strain HA5.</title>
        <authorList>
            <person name="Miura A."/>
            <person name="Kojima H."/>
            <person name="Fukui M."/>
        </authorList>
    </citation>
    <scope>NUCLEOTIDE SEQUENCE [LARGE SCALE GENOMIC DNA]</scope>
    <source>
        <strain evidence="4 5">HA5</strain>
    </source>
</reference>
<keyword evidence="2" id="KW-1133">Transmembrane helix</keyword>
<keyword evidence="1" id="KW-0479">Metal-binding</keyword>
<dbReference type="PANTHER" id="PTHR36305:SF1">
    <property type="entry name" value="PHOSPHATIDYLGLYCEROPHOSPHATASE A"/>
    <property type="match status" value="1"/>
</dbReference>